<gene>
    <name evidence="8" type="primary">potA</name>
    <name evidence="8" type="ORF">SCFA_1600004</name>
</gene>
<dbReference type="PANTHER" id="PTHR42781:SF4">
    <property type="entry name" value="SPERMIDINE_PUTRESCINE IMPORT ATP-BINDING PROTEIN POTA"/>
    <property type="match status" value="1"/>
</dbReference>
<evidence type="ECO:0000256" key="5">
    <source>
        <dbReference type="ARBA" id="ARBA00022967"/>
    </source>
</evidence>
<dbReference type="FunFam" id="3.40.50.300:FF:000133">
    <property type="entry name" value="Spermidine/putrescine import ATP-binding protein PotA"/>
    <property type="match status" value="1"/>
</dbReference>
<keyword evidence="6" id="KW-0472">Membrane</keyword>
<dbReference type="Gene3D" id="2.40.50.100">
    <property type="match status" value="1"/>
</dbReference>
<dbReference type="EMBL" id="CAADRM010000069">
    <property type="protein sequence ID" value="VFU13169.1"/>
    <property type="molecule type" value="Genomic_DNA"/>
</dbReference>
<dbReference type="GO" id="GO:0043190">
    <property type="term" value="C:ATP-binding cassette (ABC) transporter complex"/>
    <property type="evidence" value="ECO:0007669"/>
    <property type="project" value="InterPro"/>
</dbReference>
<evidence type="ECO:0000256" key="1">
    <source>
        <dbReference type="ARBA" id="ARBA00022448"/>
    </source>
</evidence>
<dbReference type="CDD" id="cd03300">
    <property type="entry name" value="ABC_PotA_N"/>
    <property type="match status" value="1"/>
</dbReference>
<evidence type="ECO:0000256" key="2">
    <source>
        <dbReference type="ARBA" id="ARBA00022475"/>
    </source>
</evidence>
<dbReference type="InterPro" id="IPR008995">
    <property type="entry name" value="Mo/tungstate-bd_C_term_dom"/>
</dbReference>
<dbReference type="InterPro" id="IPR017879">
    <property type="entry name" value="PotA_ATP-bd"/>
</dbReference>
<dbReference type="SUPFAM" id="SSF52540">
    <property type="entry name" value="P-loop containing nucleoside triphosphate hydrolases"/>
    <property type="match status" value="1"/>
</dbReference>
<dbReference type="PANTHER" id="PTHR42781">
    <property type="entry name" value="SPERMIDINE/PUTRESCINE IMPORT ATP-BINDING PROTEIN POTA"/>
    <property type="match status" value="1"/>
</dbReference>
<dbReference type="NCBIfam" id="TIGR01187">
    <property type="entry name" value="potA"/>
    <property type="match status" value="1"/>
</dbReference>
<sequence>MEKAPIVRLREVTKRFDDVVAVDALNLDIFQGEFLTLLGPSGCGKTTVLRLIAGFESLDKGEIIMNGVPLNGTPPNKRNVNTVFQSYALFPHMTVYDNIAFGLKMKQLDKSLIREQVEEALSIVKLLGMEQRKPHQLSGGQQQRVAMARAIVNKPQVLLLDEPLSALDYRLRQEMEIELKRIHRKLGITFVFVTHDQEEAISMSDRIAVMNQGRIEQIGTPTRIYEEPENMFVAKFVGEINIFEGRITEIYNGSATVDIHGQPFKVLNRKNFTTGEHVKVLLRPEDLIVTRDEDSRPVPPSLGGVIDEVIYKGKTVDLIVSLDAGESIFVTQFFNEDQEDVIFQQGQRVHVDWPYGWEVVL</sequence>
<keyword evidence="3" id="KW-0547">Nucleotide-binding</keyword>
<dbReference type="Pfam" id="PF08402">
    <property type="entry name" value="TOBE_2"/>
    <property type="match status" value="1"/>
</dbReference>
<dbReference type="Gene3D" id="3.40.50.300">
    <property type="entry name" value="P-loop containing nucleotide triphosphate hydrolases"/>
    <property type="match status" value="1"/>
</dbReference>
<keyword evidence="2" id="KW-1003">Cell membrane</keyword>
<evidence type="ECO:0000313" key="8">
    <source>
        <dbReference type="EMBL" id="VFU13169.1"/>
    </source>
</evidence>
<organism evidence="8">
    <name type="scientific">anaerobic digester metagenome</name>
    <dbReference type="NCBI Taxonomy" id="1263854"/>
    <lineage>
        <taxon>unclassified sequences</taxon>
        <taxon>metagenomes</taxon>
        <taxon>ecological metagenomes</taxon>
    </lineage>
</organism>
<dbReference type="InterPro" id="IPR003439">
    <property type="entry name" value="ABC_transporter-like_ATP-bd"/>
</dbReference>
<dbReference type="GO" id="GO:0016887">
    <property type="term" value="F:ATP hydrolysis activity"/>
    <property type="evidence" value="ECO:0007669"/>
    <property type="project" value="InterPro"/>
</dbReference>
<keyword evidence="1" id="KW-0813">Transport</keyword>
<dbReference type="InterPro" id="IPR050093">
    <property type="entry name" value="ABC_SmlMolc_Importer"/>
</dbReference>
<dbReference type="PROSITE" id="PS00211">
    <property type="entry name" value="ABC_TRANSPORTER_1"/>
    <property type="match status" value="1"/>
</dbReference>
<evidence type="ECO:0000256" key="4">
    <source>
        <dbReference type="ARBA" id="ARBA00022840"/>
    </source>
</evidence>
<dbReference type="SUPFAM" id="SSF50331">
    <property type="entry name" value="MOP-like"/>
    <property type="match status" value="1"/>
</dbReference>
<feature type="domain" description="ABC transporter" evidence="7">
    <location>
        <begin position="7"/>
        <end position="237"/>
    </location>
</feature>
<keyword evidence="4 8" id="KW-0067">ATP-binding</keyword>
<dbReference type="SMART" id="SM00382">
    <property type="entry name" value="AAA"/>
    <property type="match status" value="1"/>
</dbReference>
<reference evidence="8" key="1">
    <citation type="submission" date="2019-03" db="EMBL/GenBank/DDBJ databases">
        <authorList>
            <person name="Hao L."/>
        </authorList>
    </citation>
    <scope>NUCLEOTIDE SEQUENCE</scope>
</reference>
<dbReference type="InterPro" id="IPR017871">
    <property type="entry name" value="ABC_transporter-like_CS"/>
</dbReference>
<dbReference type="InterPro" id="IPR003593">
    <property type="entry name" value="AAA+_ATPase"/>
</dbReference>
<accession>A0A485M2K4</accession>
<evidence type="ECO:0000259" key="7">
    <source>
        <dbReference type="PROSITE" id="PS50893"/>
    </source>
</evidence>
<dbReference type="NCBIfam" id="NF006987">
    <property type="entry name" value="PRK09452.1"/>
    <property type="match status" value="1"/>
</dbReference>
<dbReference type="GO" id="GO:0015594">
    <property type="term" value="F:ABC-type putrescine transporter activity"/>
    <property type="evidence" value="ECO:0007669"/>
    <property type="project" value="InterPro"/>
</dbReference>
<dbReference type="InterPro" id="IPR005893">
    <property type="entry name" value="PotA-like"/>
</dbReference>
<dbReference type="InterPro" id="IPR013611">
    <property type="entry name" value="Transp-assoc_OB_typ2"/>
</dbReference>
<dbReference type="GO" id="GO:0005524">
    <property type="term" value="F:ATP binding"/>
    <property type="evidence" value="ECO:0007669"/>
    <property type="project" value="UniProtKB-KW"/>
</dbReference>
<dbReference type="AlphaFoldDB" id="A0A485M2K4"/>
<dbReference type="Pfam" id="PF00005">
    <property type="entry name" value="ABC_tran"/>
    <property type="match status" value="1"/>
</dbReference>
<name>A0A485M2K4_9ZZZZ</name>
<protein>
    <submittedName>
        <fullName evidence="8">Polyamine transporter subunit ATP-binding component of ABC superfamily</fullName>
    </submittedName>
</protein>
<dbReference type="InterPro" id="IPR027417">
    <property type="entry name" value="P-loop_NTPase"/>
</dbReference>
<keyword evidence="5" id="KW-1278">Translocase</keyword>
<evidence type="ECO:0000256" key="3">
    <source>
        <dbReference type="ARBA" id="ARBA00022741"/>
    </source>
</evidence>
<dbReference type="PROSITE" id="PS50893">
    <property type="entry name" value="ABC_TRANSPORTER_2"/>
    <property type="match status" value="1"/>
</dbReference>
<evidence type="ECO:0000256" key="6">
    <source>
        <dbReference type="ARBA" id="ARBA00023136"/>
    </source>
</evidence>
<proteinExistence type="predicted"/>